<dbReference type="GO" id="GO:0005813">
    <property type="term" value="C:centrosome"/>
    <property type="evidence" value="ECO:0007669"/>
    <property type="project" value="TreeGrafter"/>
</dbReference>
<proteinExistence type="predicted"/>
<feature type="region of interest" description="Disordered" evidence="1">
    <location>
        <begin position="498"/>
        <end position="533"/>
    </location>
</feature>
<reference evidence="3" key="2">
    <citation type="submission" date="2025-08" db="UniProtKB">
        <authorList>
            <consortium name="Ensembl"/>
        </authorList>
    </citation>
    <scope>IDENTIFICATION</scope>
</reference>
<dbReference type="GO" id="GO:0031122">
    <property type="term" value="P:cytoplasmic microtubule organization"/>
    <property type="evidence" value="ECO:0007669"/>
    <property type="project" value="TreeGrafter"/>
</dbReference>
<keyword evidence="4" id="KW-1185">Reference proteome</keyword>
<evidence type="ECO:0000256" key="1">
    <source>
        <dbReference type="SAM" id="MobiDB-lite"/>
    </source>
</evidence>
<feature type="region of interest" description="Disordered" evidence="1">
    <location>
        <begin position="311"/>
        <end position="334"/>
    </location>
</feature>
<dbReference type="GO" id="GO:0051256">
    <property type="term" value="P:mitotic spindle midzone assembly"/>
    <property type="evidence" value="ECO:0007669"/>
    <property type="project" value="TreeGrafter"/>
</dbReference>
<dbReference type="InterPro" id="IPR026679">
    <property type="entry name" value="MAP10_C-term"/>
</dbReference>
<dbReference type="Pfam" id="PF14925">
    <property type="entry name" value="HPHLAWLY"/>
    <property type="match status" value="2"/>
</dbReference>
<dbReference type="Ensembl" id="ENSSFOT00015012716.2">
    <property type="protein sequence ID" value="ENSSFOP00015012558.2"/>
    <property type="gene ID" value="ENSSFOG00015008106.2"/>
</dbReference>
<evidence type="ECO:0000313" key="4">
    <source>
        <dbReference type="Proteomes" id="UP000694397"/>
    </source>
</evidence>
<feature type="region of interest" description="Disordered" evidence="1">
    <location>
        <begin position="383"/>
        <end position="467"/>
    </location>
</feature>
<feature type="compositionally biased region" description="Basic and acidic residues" evidence="1">
    <location>
        <begin position="594"/>
        <end position="611"/>
    </location>
</feature>
<evidence type="ECO:0000259" key="2">
    <source>
        <dbReference type="Pfam" id="PF14925"/>
    </source>
</evidence>
<accession>A0A8C9RAG9</accession>
<organism evidence="3 4">
    <name type="scientific">Scleropages formosus</name>
    <name type="common">Asian bonytongue</name>
    <name type="synonym">Osteoglossum formosum</name>
    <dbReference type="NCBI Taxonomy" id="113540"/>
    <lineage>
        <taxon>Eukaryota</taxon>
        <taxon>Metazoa</taxon>
        <taxon>Chordata</taxon>
        <taxon>Craniata</taxon>
        <taxon>Vertebrata</taxon>
        <taxon>Euteleostomi</taxon>
        <taxon>Actinopterygii</taxon>
        <taxon>Neopterygii</taxon>
        <taxon>Teleostei</taxon>
        <taxon>Osteoglossocephala</taxon>
        <taxon>Osteoglossomorpha</taxon>
        <taxon>Osteoglossiformes</taxon>
        <taxon>Osteoglossidae</taxon>
        <taxon>Scleropages</taxon>
    </lineage>
</organism>
<feature type="region of interest" description="Disordered" evidence="1">
    <location>
        <begin position="742"/>
        <end position="836"/>
    </location>
</feature>
<dbReference type="GO" id="GO:0030496">
    <property type="term" value="C:midbody"/>
    <property type="evidence" value="ECO:0007669"/>
    <property type="project" value="TreeGrafter"/>
</dbReference>
<dbReference type="GO" id="GO:0097431">
    <property type="term" value="C:mitotic spindle pole"/>
    <property type="evidence" value="ECO:0007669"/>
    <property type="project" value="TreeGrafter"/>
</dbReference>
<dbReference type="PANTHER" id="PTHR21831">
    <property type="entry name" value="MICROTUBULE-ASSOCIATED PROTEIN 10"/>
    <property type="match status" value="1"/>
</dbReference>
<dbReference type="GeneTree" id="ENSGT00390000008459"/>
<dbReference type="GO" id="GO:0008017">
    <property type="term" value="F:microtubule binding"/>
    <property type="evidence" value="ECO:0007669"/>
    <property type="project" value="InterPro"/>
</dbReference>
<feature type="compositionally biased region" description="Basic and acidic residues" evidence="1">
    <location>
        <begin position="666"/>
        <end position="675"/>
    </location>
</feature>
<dbReference type="OrthoDB" id="69809at2759"/>
<reference evidence="3" key="3">
    <citation type="submission" date="2025-09" db="UniProtKB">
        <authorList>
            <consortium name="Ensembl"/>
        </authorList>
    </citation>
    <scope>IDENTIFICATION</scope>
</reference>
<dbReference type="PANTHER" id="PTHR21831:SF2">
    <property type="entry name" value="MICROTUBULE-ASSOCIATED PROTEIN 10"/>
    <property type="match status" value="1"/>
</dbReference>
<protein>
    <submittedName>
        <fullName evidence="3">Microtubule associated protein 10</fullName>
    </submittedName>
</protein>
<name>A0A8C9RAG9_SCLFO</name>
<feature type="compositionally biased region" description="Polar residues" evidence="1">
    <location>
        <begin position="584"/>
        <end position="593"/>
    </location>
</feature>
<dbReference type="GO" id="GO:0005881">
    <property type="term" value="C:cytoplasmic microtubule"/>
    <property type="evidence" value="ECO:0007669"/>
    <property type="project" value="TreeGrafter"/>
</dbReference>
<feature type="region of interest" description="Disordered" evidence="1">
    <location>
        <begin position="559"/>
        <end position="611"/>
    </location>
</feature>
<dbReference type="Proteomes" id="UP000694397">
    <property type="component" value="Chromosome 4"/>
</dbReference>
<reference evidence="3 4" key="1">
    <citation type="submission" date="2019-04" db="EMBL/GenBank/DDBJ databases">
        <authorList>
            <consortium name="Wellcome Sanger Institute Data Sharing"/>
        </authorList>
    </citation>
    <scope>NUCLEOTIDE SEQUENCE [LARGE SCALE GENOMIC DNA]</scope>
</reference>
<feature type="domain" description="Microtubule-associated protein 10 C-terminal" evidence="2">
    <location>
        <begin position="353"/>
        <end position="697"/>
    </location>
</feature>
<feature type="compositionally biased region" description="Polar residues" evidence="1">
    <location>
        <begin position="564"/>
        <end position="577"/>
    </location>
</feature>
<sequence length="862" mass="95999">MAFQMAETLFSFELLVEYVRLDKLVKGKRLKPALGVRLLDFPTLLIYPRDAGEPEGQHDSDSGTSEYSFHRGKSCLFKIGLDSLHLHLSNTPLYTMVLDISSEIPKFVGGSLVPLAKLTERIKADVAERGISTPSAHGERVLVAVCNLMGEKIGDISLGYKLLSLGGNLIPHIPESQIYKVGSAQGKGEGTRFADTRVNDVEEARVILQPKPECSSVLLQKVELEGKQTDIIVSESKAKMESLKSTGTQTEGTIKKAKTIEVFRPTFDSETNLAVFYPPPLYYSRPVKRLEEHNSNRYTSVNTTMEGFSAEDHFSEEEEKDAGGDPPKSYLCQSVDKTKSRRPTLAPLLTPGDTIRQLPLLNALLVELSQLNIQPQQQNFSYHPNLTPLYKPEPQQFSTAAPEDQSKPQIPSAAISSTPRGRRSPSPRIRTNKCFGCSAASMSASPPKMEKVKWQRPKQAKRTTGSIPRTKLVYRLTNTVRLRMLRTNPELLKVHEYKEQHPKAQEQRTTQNVSHHSGAKTRKTQKPDGIKRREVFNRIAKLDKNDQTLMNSRVMHVPEEDHAQSQPWTKQGQSPSPVSEGVECNTQSFSSLDDVSKGSPEKKSSHYEEDKKMTVDISHVFSQNSDHNDEESWSDVSQPQSCTVNLTAHSILLDEKGSTVTSPVHKYSDSEHVEYPDDFETTEGSSPDFHSSPEPALISSRRAVSEDRFNLGSGPQSGQEAALSTLIKADVSPQRSLKGTYLIRARSESSDDSVSGPESVRARHQYRFQHSEEAAEGPSNPRDLGGSTSQQSDRFRDTPSVLYSCRYTSDSDPQFVPSPGSEISLTEHEDEEMEDELGSLGFENKYRHISELVINKLPGYTL</sequence>
<evidence type="ECO:0000313" key="3">
    <source>
        <dbReference type="Ensembl" id="ENSSFOP00015012558.2"/>
    </source>
</evidence>
<feature type="domain" description="Microtubule-associated protein 10 C-terminal" evidence="2">
    <location>
        <begin position="825"/>
        <end position="861"/>
    </location>
</feature>
<dbReference type="Pfam" id="PF14924">
    <property type="entry name" value="MAP10_N"/>
    <property type="match status" value="1"/>
</dbReference>
<dbReference type="GO" id="GO:1990023">
    <property type="term" value="C:mitotic spindle midzone"/>
    <property type="evidence" value="ECO:0007669"/>
    <property type="project" value="TreeGrafter"/>
</dbReference>
<dbReference type="GO" id="GO:0032467">
    <property type="term" value="P:positive regulation of cytokinesis"/>
    <property type="evidence" value="ECO:0007669"/>
    <property type="project" value="TreeGrafter"/>
</dbReference>
<feature type="region of interest" description="Disordered" evidence="1">
    <location>
        <begin position="658"/>
        <end position="722"/>
    </location>
</feature>
<dbReference type="InterPro" id="IPR039302">
    <property type="entry name" value="MAP10"/>
</dbReference>
<dbReference type="AlphaFoldDB" id="A0A8C9RAG9"/>